<dbReference type="EMBL" id="ML992666">
    <property type="protein sequence ID" value="KAF2215250.1"/>
    <property type="molecule type" value="Genomic_DNA"/>
</dbReference>
<feature type="region of interest" description="Disordered" evidence="1">
    <location>
        <begin position="30"/>
        <end position="59"/>
    </location>
</feature>
<feature type="region of interest" description="Disordered" evidence="1">
    <location>
        <begin position="624"/>
        <end position="645"/>
    </location>
</feature>
<evidence type="ECO:0000256" key="1">
    <source>
        <dbReference type="SAM" id="MobiDB-lite"/>
    </source>
</evidence>
<keyword evidence="4" id="KW-1185">Reference proteome</keyword>
<dbReference type="Proteomes" id="UP000799539">
    <property type="component" value="Unassembled WGS sequence"/>
</dbReference>
<feature type="compositionally biased region" description="Low complexity" evidence="1">
    <location>
        <begin position="353"/>
        <end position="370"/>
    </location>
</feature>
<evidence type="ECO:0000313" key="3">
    <source>
        <dbReference type="EMBL" id="KAF2215250.1"/>
    </source>
</evidence>
<dbReference type="AlphaFoldDB" id="A0A6A6FPI4"/>
<name>A0A6A6FPI4_9PEZI</name>
<organism evidence="3 4">
    <name type="scientific">Cercospora zeae-maydis SCOH1-5</name>
    <dbReference type="NCBI Taxonomy" id="717836"/>
    <lineage>
        <taxon>Eukaryota</taxon>
        <taxon>Fungi</taxon>
        <taxon>Dikarya</taxon>
        <taxon>Ascomycota</taxon>
        <taxon>Pezizomycotina</taxon>
        <taxon>Dothideomycetes</taxon>
        <taxon>Dothideomycetidae</taxon>
        <taxon>Mycosphaerellales</taxon>
        <taxon>Mycosphaerellaceae</taxon>
        <taxon>Cercospora</taxon>
    </lineage>
</organism>
<evidence type="ECO:0000313" key="4">
    <source>
        <dbReference type="Proteomes" id="UP000799539"/>
    </source>
</evidence>
<evidence type="ECO:0000256" key="2">
    <source>
        <dbReference type="SAM" id="Phobius"/>
    </source>
</evidence>
<gene>
    <name evidence="3" type="ORF">CERZMDRAFT_82293</name>
</gene>
<accession>A0A6A6FPI4</accession>
<feature type="compositionally biased region" description="Pro residues" evidence="1">
    <location>
        <begin position="551"/>
        <end position="563"/>
    </location>
</feature>
<feature type="transmembrane region" description="Helical" evidence="2">
    <location>
        <begin position="397"/>
        <end position="420"/>
    </location>
</feature>
<dbReference type="OrthoDB" id="3649851at2759"/>
<feature type="compositionally biased region" description="Polar residues" evidence="1">
    <location>
        <begin position="467"/>
        <end position="492"/>
    </location>
</feature>
<feature type="region of interest" description="Disordered" evidence="1">
    <location>
        <begin position="341"/>
        <end position="371"/>
    </location>
</feature>
<keyword evidence="2" id="KW-0472">Membrane</keyword>
<keyword evidence="2" id="KW-1133">Transmembrane helix</keyword>
<feature type="compositionally biased region" description="Polar residues" evidence="1">
    <location>
        <begin position="341"/>
        <end position="352"/>
    </location>
</feature>
<reference evidence="3" key="1">
    <citation type="journal article" date="2020" name="Stud. Mycol.">
        <title>101 Dothideomycetes genomes: a test case for predicting lifestyles and emergence of pathogens.</title>
        <authorList>
            <person name="Haridas S."/>
            <person name="Albert R."/>
            <person name="Binder M."/>
            <person name="Bloem J."/>
            <person name="Labutti K."/>
            <person name="Salamov A."/>
            <person name="Andreopoulos B."/>
            <person name="Baker S."/>
            <person name="Barry K."/>
            <person name="Bills G."/>
            <person name="Bluhm B."/>
            <person name="Cannon C."/>
            <person name="Castanera R."/>
            <person name="Culley D."/>
            <person name="Daum C."/>
            <person name="Ezra D."/>
            <person name="Gonzalez J."/>
            <person name="Henrissat B."/>
            <person name="Kuo A."/>
            <person name="Liang C."/>
            <person name="Lipzen A."/>
            <person name="Lutzoni F."/>
            <person name="Magnuson J."/>
            <person name="Mondo S."/>
            <person name="Nolan M."/>
            <person name="Ohm R."/>
            <person name="Pangilinan J."/>
            <person name="Park H.-J."/>
            <person name="Ramirez L."/>
            <person name="Alfaro M."/>
            <person name="Sun H."/>
            <person name="Tritt A."/>
            <person name="Yoshinaga Y."/>
            <person name="Zwiers L.-H."/>
            <person name="Turgeon B."/>
            <person name="Goodwin S."/>
            <person name="Spatafora J."/>
            <person name="Crous P."/>
            <person name="Grigoriev I."/>
        </authorList>
    </citation>
    <scope>NUCLEOTIDE SEQUENCE</scope>
    <source>
        <strain evidence="3">SCOH1-5</strain>
    </source>
</reference>
<protein>
    <submittedName>
        <fullName evidence="3">Uncharacterized protein</fullName>
    </submittedName>
</protein>
<keyword evidence="2" id="KW-0812">Transmembrane</keyword>
<feature type="region of interest" description="Disordered" evidence="1">
    <location>
        <begin position="453"/>
        <end position="499"/>
    </location>
</feature>
<feature type="region of interest" description="Disordered" evidence="1">
    <location>
        <begin position="526"/>
        <end position="563"/>
    </location>
</feature>
<sequence length="666" mass="71688">MQVNGAAAAHTLRRAGPSINKSMISAPLELTQAVKPEAKESPANKMGSRNSPPASCKPEFLLSASKPNQSIIETPSGEQRRPLKLIGEIRSEIDAFLDDVKDNGYMLRADESTIADRLEELESREHILSPIAETPEVPGGFNPLTLTYSLPKADLSTKPCLAVALASERLELPAKNPARERPVNAWRNLGSRKYHFVDEDKVVRKPNGIPSSPTCLSFLTPSTPALHGSMAANHATNRGLPSAYGDNTQYNPQAGGMADVVTVTTVNTVSMWPATTIGTSISFEPLATNCFVVGMQLSCIPNPPPAGAAATPPPVSITSAVVPVEVTTATAVLTLTSHPLPSTETAKLSTTNSADSKASSTPSTSTSSIAPIQTDSLVPGFTGAPDESNSGARTRQIGVALGISFALLVIALLVWLVFAWKTKRYPFRKPDNSNEEAGLVMEKIDRSKEAHLTGGAAIFPRRRKSSRPQSYASSIRNRPTSSMYSQELNATETKSEAPPYEAWTDTMSNASQQQKQVTRNFIDEGLGAEDPASLPAHKPFSGTSFGSLYGPTPPTPPPTSPLPPLPLAAALHMPSTERRSMVYQMNFRGSPVIAQERDVLNRGPYQSGLDNNDARESHWSLQRMGSRSPVGELNDEDMQVPSNPYDRVTGLEYLYSMPKHRSGERE</sequence>
<proteinExistence type="predicted"/>